<dbReference type="PANTHER" id="PTHR46600:SF1">
    <property type="entry name" value="THAP DOMAIN-CONTAINING PROTEIN 1"/>
    <property type="match status" value="1"/>
</dbReference>
<dbReference type="GO" id="GO:0008270">
    <property type="term" value="F:zinc ion binding"/>
    <property type="evidence" value="ECO:0007669"/>
    <property type="project" value="UniProtKB-KW"/>
</dbReference>
<evidence type="ECO:0000256" key="6">
    <source>
        <dbReference type="ARBA" id="ARBA00023015"/>
    </source>
</evidence>
<evidence type="ECO:0000256" key="5">
    <source>
        <dbReference type="ARBA" id="ARBA00022833"/>
    </source>
</evidence>
<evidence type="ECO:0000256" key="1">
    <source>
        <dbReference type="ARBA" id="ARBA00004642"/>
    </source>
</evidence>
<dbReference type="SUPFAM" id="SSF57716">
    <property type="entry name" value="Glucocorticoid receptor-like (DNA-binding domain)"/>
    <property type="match status" value="1"/>
</dbReference>
<dbReference type="GO" id="GO:0043565">
    <property type="term" value="F:sequence-specific DNA binding"/>
    <property type="evidence" value="ECO:0007669"/>
    <property type="project" value="InterPro"/>
</dbReference>
<evidence type="ECO:0000256" key="2">
    <source>
        <dbReference type="ARBA" id="ARBA00006177"/>
    </source>
</evidence>
<name>A0A7T8KCS7_CALRO</name>
<evidence type="ECO:0000256" key="12">
    <source>
        <dbReference type="PROSITE-ProRule" id="PRU00309"/>
    </source>
</evidence>
<sequence>MFTCCCTGCRTGYPVSNTSNKNPSSTKATKVSLHIFPKDEELKKMWLRSIKRNDFVPSRHSRVCSRHFQESCFVLEHQNFNNSRSKNNRLSSMKLAMELFRQFPGGTILSVIIHSRKNNSLCDVSKK</sequence>
<keyword evidence="11" id="KW-0131">Cell cycle</keyword>
<keyword evidence="10" id="KW-0539">Nucleus</keyword>
<keyword evidence="7" id="KW-0175">Coiled coil</keyword>
<dbReference type="SMART" id="SM00980">
    <property type="entry name" value="THAP"/>
    <property type="match status" value="1"/>
</dbReference>
<dbReference type="InterPro" id="IPR038441">
    <property type="entry name" value="THAP_Znf_sf"/>
</dbReference>
<dbReference type="PROSITE" id="PS50950">
    <property type="entry name" value="ZF_THAP"/>
    <property type="match status" value="1"/>
</dbReference>
<evidence type="ECO:0000256" key="11">
    <source>
        <dbReference type="ARBA" id="ARBA00023306"/>
    </source>
</evidence>
<evidence type="ECO:0000256" key="4">
    <source>
        <dbReference type="ARBA" id="ARBA00022771"/>
    </source>
</evidence>
<keyword evidence="6" id="KW-0805">Transcription regulation</keyword>
<keyword evidence="5" id="KW-0862">Zinc</keyword>
<feature type="domain" description="THAP-type" evidence="13">
    <location>
        <begin position="1"/>
        <end position="94"/>
    </location>
</feature>
<evidence type="ECO:0000256" key="10">
    <source>
        <dbReference type="ARBA" id="ARBA00023242"/>
    </source>
</evidence>
<evidence type="ECO:0000256" key="7">
    <source>
        <dbReference type="ARBA" id="ARBA00023054"/>
    </source>
</evidence>
<reference evidence="15" key="1">
    <citation type="submission" date="2021-01" db="EMBL/GenBank/DDBJ databases">
        <title>Caligus Genome Assembly.</title>
        <authorList>
            <person name="Gallardo-Escarate C."/>
        </authorList>
    </citation>
    <scope>NUCLEOTIDE SEQUENCE [LARGE SCALE GENOMIC DNA]</scope>
</reference>
<accession>A0A7T8KCS7</accession>
<dbReference type="PANTHER" id="PTHR46600">
    <property type="entry name" value="THAP DOMAIN-CONTAINING"/>
    <property type="match status" value="1"/>
</dbReference>
<dbReference type="Pfam" id="PF05485">
    <property type="entry name" value="THAP"/>
    <property type="match status" value="1"/>
</dbReference>
<keyword evidence="3" id="KW-0479">Metal-binding</keyword>
<dbReference type="GO" id="GO:0005654">
    <property type="term" value="C:nucleoplasm"/>
    <property type="evidence" value="ECO:0007669"/>
    <property type="project" value="UniProtKB-SubCell"/>
</dbReference>
<keyword evidence="8 12" id="KW-0238">DNA-binding</keyword>
<comment type="similarity">
    <text evidence="2">Belongs to the THAP1 family.</text>
</comment>
<dbReference type="Gene3D" id="6.20.210.20">
    <property type="entry name" value="THAP domain"/>
    <property type="match status" value="1"/>
</dbReference>
<feature type="non-terminal residue" evidence="14">
    <location>
        <position position="127"/>
    </location>
</feature>
<evidence type="ECO:0000313" key="14">
    <source>
        <dbReference type="EMBL" id="QQP53535.1"/>
    </source>
</evidence>
<dbReference type="Proteomes" id="UP000595437">
    <property type="component" value="Chromosome 4"/>
</dbReference>
<evidence type="ECO:0000256" key="8">
    <source>
        <dbReference type="ARBA" id="ARBA00023125"/>
    </source>
</evidence>
<comment type="subcellular location">
    <subcellularLocation>
        <location evidence="1">Nucleus</location>
        <location evidence="1">Nucleoplasm</location>
    </subcellularLocation>
</comment>
<organism evidence="14 15">
    <name type="scientific">Caligus rogercresseyi</name>
    <name type="common">Sea louse</name>
    <dbReference type="NCBI Taxonomy" id="217165"/>
    <lineage>
        <taxon>Eukaryota</taxon>
        <taxon>Metazoa</taxon>
        <taxon>Ecdysozoa</taxon>
        <taxon>Arthropoda</taxon>
        <taxon>Crustacea</taxon>
        <taxon>Multicrustacea</taxon>
        <taxon>Hexanauplia</taxon>
        <taxon>Copepoda</taxon>
        <taxon>Siphonostomatoida</taxon>
        <taxon>Caligidae</taxon>
        <taxon>Caligus</taxon>
    </lineage>
</organism>
<evidence type="ECO:0000313" key="15">
    <source>
        <dbReference type="Proteomes" id="UP000595437"/>
    </source>
</evidence>
<keyword evidence="15" id="KW-1185">Reference proteome</keyword>
<protein>
    <submittedName>
        <fullName evidence="14">THAP domaincontaining protein 5like</fullName>
    </submittedName>
</protein>
<dbReference type="AlphaFoldDB" id="A0A7T8KCS7"/>
<keyword evidence="4 12" id="KW-0863">Zinc-finger</keyword>
<keyword evidence="9" id="KW-0804">Transcription</keyword>
<dbReference type="InterPro" id="IPR026516">
    <property type="entry name" value="THAP1/10"/>
</dbReference>
<evidence type="ECO:0000256" key="3">
    <source>
        <dbReference type="ARBA" id="ARBA00022723"/>
    </source>
</evidence>
<proteinExistence type="inferred from homology"/>
<evidence type="ECO:0000256" key="9">
    <source>
        <dbReference type="ARBA" id="ARBA00023163"/>
    </source>
</evidence>
<dbReference type="InterPro" id="IPR006612">
    <property type="entry name" value="THAP_Znf"/>
</dbReference>
<evidence type="ECO:0000259" key="13">
    <source>
        <dbReference type="PROSITE" id="PS50950"/>
    </source>
</evidence>
<dbReference type="OrthoDB" id="5982876at2759"/>
<dbReference type="EMBL" id="CP045893">
    <property type="protein sequence ID" value="QQP53535.1"/>
    <property type="molecule type" value="Genomic_DNA"/>
</dbReference>
<gene>
    <name evidence="14" type="ORF">FKW44_006046</name>
</gene>